<dbReference type="AlphaFoldDB" id="A0A074XHW5"/>
<keyword evidence="1" id="KW-0539">Nucleus</keyword>
<evidence type="ECO:0000313" key="2">
    <source>
        <dbReference type="EMBL" id="KEQ74151.1"/>
    </source>
</evidence>
<dbReference type="STRING" id="1043004.A0A074XHW5"/>
<reference evidence="2 3" key="1">
    <citation type="journal article" date="2014" name="BMC Genomics">
        <title>Genome sequencing of four Aureobasidium pullulans varieties: biotechnological potential, stress tolerance, and description of new species.</title>
        <authorList>
            <person name="Gostin Ar C."/>
            <person name="Ohm R.A."/>
            <person name="Kogej T."/>
            <person name="Sonjak S."/>
            <person name="Turk M."/>
            <person name="Zajc J."/>
            <person name="Zalar P."/>
            <person name="Grube M."/>
            <person name="Sun H."/>
            <person name="Han J."/>
            <person name="Sharma A."/>
            <person name="Chiniquy J."/>
            <person name="Ngan C.Y."/>
            <person name="Lipzen A."/>
            <person name="Barry K."/>
            <person name="Grigoriev I.V."/>
            <person name="Gunde-Cimerman N."/>
        </authorList>
    </citation>
    <scope>NUCLEOTIDE SEQUENCE [LARGE SCALE GENOMIC DNA]</scope>
    <source>
        <strain evidence="2 3">CBS 147.97</strain>
    </source>
</reference>
<dbReference type="HOGENOM" id="CLU_016574_6_0_1"/>
<evidence type="ECO:0000313" key="3">
    <source>
        <dbReference type="Proteomes" id="UP000027730"/>
    </source>
</evidence>
<name>A0A074XHW5_9PEZI</name>
<dbReference type="PANTHER" id="PTHR31668:SF30">
    <property type="entry name" value="ZN(II)2CYS6 TRANSCRIPTION FACTOR (EUROFUNG)"/>
    <property type="match status" value="1"/>
</dbReference>
<dbReference type="Proteomes" id="UP000027730">
    <property type="component" value="Unassembled WGS sequence"/>
</dbReference>
<organism evidence="2 3">
    <name type="scientific">Aureobasidium namibiae CBS 147.97</name>
    <dbReference type="NCBI Taxonomy" id="1043004"/>
    <lineage>
        <taxon>Eukaryota</taxon>
        <taxon>Fungi</taxon>
        <taxon>Dikarya</taxon>
        <taxon>Ascomycota</taxon>
        <taxon>Pezizomycotina</taxon>
        <taxon>Dothideomycetes</taxon>
        <taxon>Dothideomycetidae</taxon>
        <taxon>Dothideales</taxon>
        <taxon>Saccotheciaceae</taxon>
        <taxon>Aureobasidium</taxon>
    </lineage>
</organism>
<feature type="non-terminal residue" evidence="2">
    <location>
        <position position="1"/>
    </location>
</feature>
<keyword evidence="3" id="KW-1185">Reference proteome</keyword>
<protein>
    <recommendedName>
        <fullName evidence="4">Transcription factor domain-containing protein</fullName>
    </recommendedName>
</protein>
<proteinExistence type="predicted"/>
<dbReference type="CDD" id="cd12148">
    <property type="entry name" value="fungal_TF_MHR"/>
    <property type="match status" value="1"/>
</dbReference>
<evidence type="ECO:0000256" key="1">
    <source>
        <dbReference type="ARBA" id="ARBA00023242"/>
    </source>
</evidence>
<dbReference type="InterPro" id="IPR050797">
    <property type="entry name" value="Carb_Metab_Trans_Reg"/>
</dbReference>
<dbReference type="EMBL" id="KL584708">
    <property type="protein sequence ID" value="KEQ74151.1"/>
    <property type="molecule type" value="Genomic_DNA"/>
</dbReference>
<evidence type="ECO:0008006" key="4">
    <source>
        <dbReference type="Google" id="ProtNLM"/>
    </source>
</evidence>
<dbReference type="OrthoDB" id="271595at2759"/>
<dbReference type="GeneID" id="25410295"/>
<dbReference type="RefSeq" id="XP_013427993.1">
    <property type="nucleotide sequence ID" value="XM_013572539.1"/>
</dbReference>
<sequence length="412" mass="46736">WPTAISHNDILRWIDVYFDRLYLTLPVVNRTALYQDLMLGRHREDADFSSMILSICALAITQPVLREEYQFMPARRELATKMLQAALGLRRFDFGENVTVEGAIASFFIFATLFGMGMHKAAWLRLRESVECGKLLGLHQPQTYDGLDTQVKGQRFRFLLILAVTERGFALQRNHTISITGKHVNDMKGMYLNIAAEAMSDTHDIYIHDDKDLVAVQGLLQLMRLFDAIDEQVIPCWNRSCAPTLQACQKLTINQVEKVYHSVAEALEPNGSSPWIDKPPSLNASQWADCFVLQQWLLMRMWVSCLTHELLDSSSELIFMHPSFVLDIAEKVASECVALETDILEVHGSGMIERIHDIAMGVIMAAQGYDEVVDIQRTQLILGSYIQLLRQFRDQGRPFTTALETAQLSIIG</sequence>
<gene>
    <name evidence="2" type="ORF">M436DRAFT_45241</name>
</gene>
<dbReference type="PANTHER" id="PTHR31668">
    <property type="entry name" value="GLUCOSE TRANSPORT TRANSCRIPTION REGULATOR RGT1-RELATED-RELATED"/>
    <property type="match status" value="1"/>
</dbReference>
<accession>A0A074XHW5</accession>